<evidence type="ECO:0000256" key="1">
    <source>
        <dbReference type="SAM" id="SignalP"/>
    </source>
</evidence>
<keyword evidence="1" id="KW-0732">Signal</keyword>
<dbReference type="Gene3D" id="3.40.50.720">
    <property type="entry name" value="NAD(P)-binding Rossmann-like Domain"/>
    <property type="match status" value="1"/>
</dbReference>
<dbReference type="GO" id="GO:0016746">
    <property type="term" value="F:acyltransferase activity"/>
    <property type="evidence" value="ECO:0007669"/>
    <property type="project" value="UniProtKB-KW"/>
</dbReference>
<keyword evidence="3" id="KW-0012">Acyltransferase</keyword>
<gene>
    <name evidence="3" type="ORF">EBM89_07070</name>
</gene>
<organism evidence="3 4">
    <name type="scientific">Cellulomonas triticagri</name>
    <dbReference type="NCBI Taxonomy" id="2483352"/>
    <lineage>
        <taxon>Bacteria</taxon>
        <taxon>Bacillati</taxon>
        <taxon>Actinomycetota</taxon>
        <taxon>Actinomycetes</taxon>
        <taxon>Micrococcales</taxon>
        <taxon>Cellulomonadaceae</taxon>
        <taxon>Cellulomonas</taxon>
    </lineage>
</organism>
<dbReference type="GO" id="GO:0051287">
    <property type="term" value="F:NAD binding"/>
    <property type="evidence" value="ECO:0007669"/>
    <property type="project" value="InterPro"/>
</dbReference>
<feature type="signal peptide" evidence="1">
    <location>
        <begin position="1"/>
        <end position="17"/>
    </location>
</feature>
<reference evidence="3 4" key="1">
    <citation type="submission" date="2018-10" db="EMBL/GenBank/DDBJ databases">
        <title>Isolation, diversity and antifungal activity of actinobacteria from wheat.</title>
        <authorList>
            <person name="Han C."/>
        </authorList>
    </citation>
    <scope>NUCLEOTIDE SEQUENCE [LARGE SCALE GENOMIC DNA]</scope>
    <source>
        <strain evidence="3 4">NEAU-YY56</strain>
    </source>
</reference>
<dbReference type="Proteomes" id="UP000269289">
    <property type="component" value="Unassembled WGS sequence"/>
</dbReference>
<name>A0A3M2JFL0_9CELL</name>
<dbReference type="InterPro" id="IPR011128">
    <property type="entry name" value="G3P_DH_NAD-dep_N"/>
</dbReference>
<dbReference type="AlphaFoldDB" id="A0A3M2JFL0"/>
<comment type="caution">
    <text evidence="3">The sequence shown here is derived from an EMBL/GenBank/DDBJ whole genome shotgun (WGS) entry which is preliminary data.</text>
</comment>
<dbReference type="EMBL" id="RFFI01000029">
    <property type="protein sequence ID" value="RMI12807.1"/>
    <property type="molecule type" value="Genomic_DNA"/>
</dbReference>
<evidence type="ECO:0000313" key="4">
    <source>
        <dbReference type="Proteomes" id="UP000269289"/>
    </source>
</evidence>
<dbReference type="RefSeq" id="WP_158609546.1">
    <property type="nucleotide sequence ID" value="NZ_RFFI01000029.1"/>
</dbReference>
<keyword evidence="3" id="KW-0808">Transferase</keyword>
<dbReference type="Pfam" id="PF01210">
    <property type="entry name" value="NAD_Gly3P_dh_N"/>
    <property type="match status" value="1"/>
</dbReference>
<feature type="non-terminal residue" evidence="3">
    <location>
        <position position="72"/>
    </location>
</feature>
<feature type="domain" description="Glycerol-3-phosphate dehydrogenase NAD-dependent N-terminal" evidence="2">
    <location>
        <begin position="5"/>
        <end position="72"/>
    </location>
</feature>
<keyword evidence="4" id="KW-1185">Reference proteome</keyword>
<dbReference type="SUPFAM" id="SSF51735">
    <property type="entry name" value="NAD(P)-binding Rossmann-fold domains"/>
    <property type="match status" value="1"/>
</dbReference>
<dbReference type="OrthoDB" id="9812273at2"/>
<dbReference type="GO" id="GO:0016616">
    <property type="term" value="F:oxidoreductase activity, acting on the CH-OH group of donors, NAD or NADP as acceptor"/>
    <property type="evidence" value="ECO:0007669"/>
    <property type="project" value="InterPro"/>
</dbReference>
<dbReference type="GO" id="GO:0046168">
    <property type="term" value="P:glycerol-3-phosphate catabolic process"/>
    <property type="evidence" value="ECO:0007669"/>
    <property type="project" value="InterPro"/>
</dbReference>
<protein>
    <submittedName>
        <fullName evidence="3">Glycerol-3-phosphate acyltransferase</fullName>
    </submittedName>
</protein>
<feature type="chain" id="PRO_5038772168" evidence="1">
    <location>
        <begin position="18"/>
        <end position="72"/>
    </location>
</feature>
<accession>A0A3M2JFL0</accession>
<dbReference type="InterPro" id="IPR036291">
    <property type="entry name" value="NAD(P)-bd_dom_sf"/>
</dbReference>
<evidence type="ECO:0000313" key="3">
    <source>
        <dbReference type="EMBL" id="RMI12807.1"/>
    </source>
</evidence>
<evidence type="ECO:0000259" key="2">
    <source>
        <dbReference type="Pfam" id="PF01210"/>
    </source>
</evidence>
<proteinExistence type="predicted"/>
<sequence>MTRAAVLGAGAWGTTFAAVLADAGCDVTVWGRDAAVCADIADHGRNERYLPGIALPAGVTAQADPAAAVAGA</sequence>